<dbReference type="InterPro" id="IPR036188">
    <property type="entry name" value="FAD/NAD-bd_sf"/>
</dbReference>
<keyword evidence="4" id="KW-0285">Flavoprotein</keyword>
<evidence type="ECO:0000313" key="9">
    <source>
        <dbReference type="EMBL" id="NSX54694.1"/>
    </source>
</evidence>
<comment type="similarity">
    <text evidence="3">Belongs to the UbiH/COQ6 family.</text>
</comment>
<dbReference type="PRINTS" id="PR00420">
    <property type="entry name" value="RNGMNOXGNASE"/>
</dbReference>
<dbReference type="Pfam" id="PF01494">
    <property type="entry name" value="FAD_binding_3"/>
    <property type="match status" value="1"/>
</dbReference>
<evidence type="ECO:0000259" key="8">
    <source>
        <dbReference type="Pfam" id="PF01494"/>
    </source>
</evidence>
<dbReference type="RefSeq" id="WP_174136956.1">
    <property type="nucleotide sequence ID" value="NZ_JABUFE010000003.1"/>
</dbReference>
<keyword evidence="10" id="KW-1185">Reference proteome</keyword>
<evidence type="ECO:0000256" key="2">
    <source>
        <dbReference type="ARBA" id="ARBA00004749"/>
    </source>
</evidence>
<dbReference type="EMBL" id="JABUFE010000003">
    <property type="protein sequence ID" value="NSX54694.1"/>
    <property type="molecule type" value="Genomic_DNA"/>
</dbReference>
<dbReference type="PANTHER" id="PTHR43876:SF7">
    <property type="entry name" value="UBIQUINONE BIOSYNTHESIS MONOOXYGENASE COQ6, MITOCHONDRIAL"/>
    <property type="match status" value="1"/>
</dbReference>
<evidence type="ECO:0000256" key="6">
    <source>
        <dbReference type="ARBA" id="ARBA00023002"/>
    </source>
</evidence>
<dbReference type="InterPro" id="IPR010971">
    <property type="entry name" value="UbiH/COQ6"/>
</dbReference>
<dbReference type="SUPFAM" id="SSF51905">
    <property type="entry name" value="FAD/NAD(P)-binding domain"/>
    <property type="match status" value="1"/>
</dbReference>
<evidence type="ECO:0000256" key="7">
    <source>
        <dbReference type="ARBA" id="ARBA00023033"/>
    </source>
</evidence>
<dbReference type="Proteomes" id="UP000777935">
    <property type="component" value="Unassembled WGS sequence"/>
</dbReference>
<sequence>MQRQTTDILISGGGVAGLTAAAAFGAAGFDVICVDPAPPITDRDTEGADLRTTAFLQPARDFLAQAGLWPRLQDYATPLQVMRIVDAGGAEPQPRITKDFDAADISDKPFGWNLPNWLLRREMIARLKDLDCVDFRPGVETQSVLTRQAHALVGLSDGSQVAAKLLIAADGRNSVVRQAVGIGASTKRYGQKALAFAVTHALPHENVSTEVHRSGGPFTLVPLPDHDDRPSSAVVWMEEGPEAKRLFELPVEAFEAEMNVRSCHLYGPLTLASRRTIWPIISQIADQFYAERTALVAEAAHVVPPIGAQGLNMSLGDLSLLLKLAQDKPDQLGSAQMLRAYHRGRYPEVRARVAGVDMLNRASMLKAQPLRDLRAMGLNTLYSATPVRKTLMRLGLGAKG</sequence>
<dbReference type="Gene3D" id="3.50.50.60">
    <property type="entry name" value="FAD/NAD(P)-binding domain"/>
    <property type="match status" value="2"/>
</dbReference>
<name>A0ABX2IP72_9RHOB</name>
<dbReference type="NCBIfam" id="TIGR01988">
    <property type="entry name" value="Ubi-OHases"/>
    <property type="match status" value="1"/>
</dbReference>
<evidence type="ECO:0000256" key="1">
    <source>
        <dbReference type="ARBA" id="ARBA00001974"/>
    </source>
</evidence>
<comment type="cofactor">
    <cofactor evidence="1">
        <name>FAD</name>
        <dbReference type="ChEBI" id="CHEBI:57692"/>
    </cofactor>
</comment>
<keyword evidence="6" id="KW-0560">Oxidoreductase</keyword>
<dbReference type="InterPro" id="IPR002938">
    <property type="entry name" value="FAD-bd"/>
</dbReference>
<feature type="domain" description="FAD-binding" evidence="8">
    <location>
        <begin position="6"/>
        <end position="351"/>
    </location>
</feature>
<evidence type="ECO:0000256" key="5">
    <source>
        <dbReference type="ARBA" id="ARBA00022827"/>
    </source>
</evidence>
<proteinExistence type="inferred from homology"/>
<evidence type="ECO:0000256" key="3">
    <source>
        <dbReference type="ARBA" id="ARBA00005349"/>
    </source>
</evidence>
<dbReference type="InterPro" id="IPR051205">
    <property type="entry name" value="UbiH/COQ6_monooxygenase"/>
</dbReference>
<gene>
    <name evidence="9" type="ORF">HRQ87_07740</name>
</gene>
<reference evidence="9 10" key="1">
    <citation type="submission" date="2020-06" db="EMBL/GenBank/DDBJ databases">
        <title>Sulfitobacter algicola sp. nov., isolated from green algae.</title>
        <authorList>
            <person name="Wang C."/>
        </authorList>
    </citation>
    <scope>NUCLEOTIDE SEQUENCE [LARGE SCALE GENOMIC DNA]</scope>
    <source>
        <strain evidence="9 10">1151</strain>
    </source>
</reference>
<comment type="caution">
    <text evidence="9">The sequence shown here is derived from an EMBL/GenBank/DDBJ whole genome shotgun (WGS) entry which is preliminary data.</text>
</comment>
<organism evidence="9 10">
    <name type="scientific">Parasulfitobacter algicola</name>
    <dbReference type="NCBI Taxonomy" id="2614809"/>
    <lineage>
        <taxon>Bacteria</taxon>
        <taxon>Pseudomonadati</taxon>
        <taxon>Pseudomonadota</taxon>
        <taxon>Alphaproteobacteria</taxon>
        <taxon>Rhodobacterales</taxon>
        <taxon>Roseobacteraceae</taxon>
        <taxon>Parasulfitobacter</taxon>
    </lineage>
</organism>
<accession>A0ABX2IP72</accession>
<dbReference type="NCBIfam" id="NF005691">
    <property type="entry name" value="PRK07494.1"/>
    <property type="match status" value="1"/>
</dbReference>
<comment type="pathway">
    <text evidence="2">Cofactor biosynthesis; ubiquinone biosynthesis.</text>
</comment>
<protein>
    <submittedName>
        <fullName evidence="9">UbiH/UbiF family hydroxylase</fullName>
    </submittedName>
</protein>
<keyword evidence="5" id="KW-0274">FAD</keyword>
<evidence type="ECO:0000256" key="4">
    <source>
        <dbReference type="ARBA" id="ARBA00022630"/>
    </source>
</evidence>
<evidence type="ECO:0000313" key="10">
    <source>
        <dbReference type="Proteomes" id="UP000777935"/>
    </source>
</evidence>
<keyword evidence="7" id="KW-0503">Monooxygenase</keyword>
<dbReference type="PANTHER" id="PTHR43876">
    <property type="entry name" value="UBIQUINONE BIOSYNTHESIS MONOOXYGENASE COQ6, MITOCHONDRIAL"/>
    <property type="match status" value="1"/>
</dbReference>